<gene>
    <name evidence="2" type="ORF">GALL_496180</name>
</gene>
<dbReference type="EMBL" id="MLJW01005108">
    <property type="protein sequence ID" value="OIQ68783.1"/>
    <property type="molecule type" value="Genomic_DNA"/>
</dbReference>
<sequence>MSFDDHRKRFEQNRQSLARLIKAANETKGRVLPLWLRVCPSEEVKVDPIGNHHGVPAVMVGQSGSSFFADCNSGTQFLKSGNKKRTCGIQRPTSGVRRMEGPDNRA</sequence>
<dbReference type="AlphaFoldDB" id="A0A1J5PLW2"/>
<evidence type="ECO:0000256" key="1">
    <source>
        <dbReference type="SAM" id="MobiDB-lite"/>
    </source>
</evidence>
<name>A0A1J5PLW2_9ZZZZ</name>
<feature type="compositionally biased region" description="Basic and acidic residues" evidence="1">
    <location>
        <begin position="97"/>
        <end position="106"/>
    </location>
</feature>
<proteinExistence type="predicted"/>
<evidence type="ECO:0000313" key="2">
    <source>
        <dbReference type="EMBL" id="OIQ68783.1"/>
    </source>
</evidence>
<accession>A0A1J5PLW2</accession>
<feature type="region of interest" description="Disordered" evidence="1">
    <location>
        <begin position="81"/>
        <end position="106"/>
    </location>
</feature>
<organism evidence="2">
    <name type="scientific">mine drainage metagenome</name>
    <dbReference type="NCBI Taxonomy" id="410659"/>
    <lineage>
        <taxon>unclassified sequences</taxon>
        <taxon>metagenomes</taxon>
        <taxon>ecological metagenomes</taxon>
    </lineage>
</organism>
<comment type="caution">
    <text evidence="2">The sequence shown here is derived from an EMBL/GenBank/DDBJ whole genome shotgun (WGS) entry which is preliminary data.</text>
</comment>
<protein>
    <submittedName>
        <fullName evidence="2">Uncharacterized protein</fullName>
    </submittedName>
</protein>
<reference evidence="2" key="1">
    <citation type="submission" date="2016-10" db="EMBL/GenBank/DDBJ databases">
        <title>Sequence of Gallionella enrichment culture.</title>
        <authorList>
            <person name="Poehlein A."/>
            <person name="Muehling M."/>
            <person name="Daniel R."/>
        </authorList>
    </citation>
    <scope>NUCLEOTIDE SEQUENCE</scope>
</reference>